<keyword evidence="2" id="KW-1185">Reference proteome</keyword>
<gene>
    <name evidence="1" type="ORF">FBUS_08118</name>
</gene>
<sequence>MPTTNQNLLSLSRHLRLFSLFDQPQRSLVSFTFVPLVLFCLPLEAKLGTPIPIGRMLATVQYVMI</sequence>
<reference evidence="1" key="1">
    <citation type="submission" date="2019-05" db="EMBL/GenBank/DDBJ databases">
        <title>Annotation for the trematode Fasciolopsis buski.</title>
        <authorList>
            <person name="Choi Y.-J."/>
        </authorList>
    </citation>
    <scope>NUCLEOTIDE SEQUENCE</scope>
    <source>
        <strain evidence="1">HT</strain>
        <tissue evidence="1">Whole worm</tissue>
    </source>
</reference>
<accession>A0A8E0RM02</accession>
<proteinExistence type="predicted"/>
<evidence type="ECO:0000313" key="1">
    <source>
        <dbReference type="EMBL" id="KAA0184817.1"/>
    </source>
</evidence>
<dbReference type="EMBL" id="LUCM01010884">
    <property type="protein sequence ID" value="KAA0184817.1"/>
    <property type="molecule type" value="Genomic_DNA"/>
</dbReference>
<protein>
    <submittedName>
        <fullName evidence="1">Uncharacterized protein</fullName>
    </submittedName>
</protein>
<dbReference type="AlphaFoldDB" id="A0A8E0RM02"/>
<dbReference type="Proteomes" id="UP000728185">
    <property type="component" value="Unassembled WGS sequence"/>
</dbReference>
<name>A0A8E0RM02_9TREM</name>
<organism evidence="1 2">
    <name type="scientific">Fasciolopsis buskii</name>
    <dbReference type="NCBI Taxonomy" id="27845"/>
    <lineage>
        <taxon>Eukaryota</taxon>
        <taxon>Metazoa</taxon>
        <taxon>Spiralia</taxon>
        <taxon>Lophotrochozoa</taxon>
        <taxon>Platyhelminthes</taxon>
        <taxon>Trematoda</taxon>
        <taxon>Digenea</taxon>
        <taxon>Plagiorchiida</taxon>
        <taxon>Echinostomata</taxon>
        <taxon>Echinostomatoidea</taxon>
        <taxon>Fasciolidae</taxon>
        <taxon>Fasciolopsis</taxon>
    </lineage>
</organism>
<comment type="caution">
    <text evidence="1">The sequence shown here is derived from an EMBL/GenBank/DDBJ whole genome shotgun (WGS) entry which is preliminary data.</text>
</comment>
<evidence type="ECO:0000313" key="2">
    <source>
        <dbReference type="Proteomes" id="UP000728185"/>
    </source>
</evidence>